<dbReference type="HOGENOM" id="CLU_128732_1_0_6"/>
<evidence type="ECO:0000313" key="1">
    <source>
        <dbReference type="EMBL" id="AEE26308.1"/>
    </source>
</evidence>
<dbReference type="KEGG" id="fcn:FN3523_1005"/>
<dbReference type="RefSeq" id="WP_014548306.1">
    <property type="nucleotide sequence ID" value="NC_017449.1"/>
</dbReference>
<protein>
    <recommendedName>
        <fullName evidence="3">DUF1353 domain-containing protein</fullName>
    </recommendedName>
</protein>
<dbReference type="AlphaFoldDB" id="F4BFR4"/>
<sequence length="110" mass="13042">MNQLVVSVNDSNRVVYLGFEYKNIVVPQGFEFNGNSIPRAFNWFLGKYEYLQASCVHDYLYNSRSNKLNISRKQADEIYKKILIELGCPKLKAHICYFFIRFFGSKYYKK</sequence>
<dbReference type="Proteomes" id="UP000008303">
    <property type="component" value="Chromosome"/>
</dbReference>
<accession>F4BFR4</accession>
<dbReference type="Pfam" id="PF07087">
    <property type="entry name" value="DUF1353"/>
    <property type="match status" value="1"/>
</dbReference>
<dbReference type="InterPro" id="IPR010767">
    <property type="entry name" value="Phage_CGC-2007_Cje0229"/>
</dbReference>
<name>F4BFR4_9GAMM</name>
<dbReference type="PATRIC" id="fig|676032.3.peg.1011"/>
<evidence type="ECO:0000313" key="2">
    <source>
        <dbReference type="Proteomes" id="UP000008303"/>
    </source>
</evidence>
<dbReference type="EMBL" id="CP002558">
    <property type="protein sequence ID" value="AEE26308.1"/>
    <property type="molecule type" value="Genomic_DNA"/>
</dbReference>
<reference evidence="2" key="1">
    <citation type="journal article" date="2011" name="Appl. Environ. Microbiol.">
        <title>Common ancestry and novel genetic traits of Francisella novicida-like isolates from North America and Australia as revealed by comparative genomic analyses.</title>
        <authorList>
            <person name="Siddaramappa S."/>
            <person name="Challacombe J.F."/>
            <person name="Petersen J.M."/>
            <person name="Pillai S."/>
            <person name="Hogg G."/>
            <person name="Kuske C.R."/>
        </authorList>
    </citation>
    <scope>NUCLEOTIDE SEQUENCE [LARGE SCALE GENOMIC DNA]</scope>
    <source>
        <strain evidence="2">3523</strain>
    </source>
</reference>
<dbReference type="eggNOG" id="ENOG50337PW">
    <property type="taxonomic scope" value="Bacteria"/>
</dbReference>
<evidence type="ECO:0008006" key="3">
    <source>
        <dbReference type="Google" id="ProtNLM"/>
    </source>
</evidence>
<gene>
    <name evidence="1" type="ordered locus">FN3523_1005</name>
</gene>
<organism evidence="1 2">
    <name type="scientific">Francisella hispaniensis</name>
    <dbReference type="NCBI Taxonomy" id="622488"/>
    <lineage>
        <taxon>Bacteria</taxon>
        <taxon>Pseudomonadati</taxon>
        <taxon>Pseudomonadota</taxon>
        <taxon>Gammaproteobacteria</taxon>
        <taxon>Thiotrichales</taxon>
        <taxon>Francisellaceae</taxon>
        <taxon>Francisella</taxon>
    </lineage>
</organism>
<proteinExistence type="predicted"/>